<comment type="caution">
    <text evidence="1">The sequence shown here is derived from an EMBL/GenBank/DDBJ whole genome shotgun (WGS) entry which is preliminary data.</text>
</comment>
<sequence length="244" mass="26219">MTLPPPVPSDIRVLRDLIRSAKCILFDFDGPLARLFAGLPAPRAAQMLKERLDRWRLLPVLPDAVTECDDPIQVLRDTAAALRGSVNHDRIAALEELLTGQELLAVRSAVPTPYADPLVGLLAARSRVVAVTTNNSPLAASSYLRARGLDGYFGRHIHGRTSDPAQMKPDPFCLEQALETTGAGAADCLMIGDSPDDYTAALRAGVTFLGYARNDTDRAAQLHAAGARHVVLDLETLHQAALTA</sequence>
<dbReference type="Pfam" id="PF00702">
    <property type="entry name" value="Hydrolase"/>
    <property type="match status" value="1"/>
</dbReference>
<dbReference type="CDD" id="cd01427">
    <property type="entry name" value="HAD_like"/>
    <property type="match status" value="1"/>
</dbReference>
<name>A0ABT1PQL8_9ACTN</name>
<organism evidence="1 2">
    <name type="scientific">Streptomyces humicola</name>
    <dbReference type="NCBI Taxonomy" id="2953240"/>
    <lineage>
        <taxon>Bacteria</taxon>
        <taxon>Bacillati</taxon>
        <taxon>Actinomycetota</taxon>
        <taxon>Actinomycetes</taxon>
        <taxon>Kitasatosporales</taxon>
        <taxon>Streptomycetaceae</taxon>
        <taxon>Streptomyces</taxon>
    </lineage>
</organism>
<keyword evidence="2" id="KW-1185">Reference proteome</keyword>
<gene>
    <name evidence="1" type="ORF">NGB36_05020</name>
</gene>
<dbReference type="RefSeq" id="WP_255918830.1">
    <property type="nucleotide sequence ID" value="NZ_JANFNG010000002.1"/>
</dbReference>
<dbReference type="EMBL" id="JANFNG010000002">
    <property type="protein sequence ID" value="MCQ4079968.1"/>
    <property type="molecule type" value="Genomic_DNA"/>
</dbReference>
<dbReference type="SUPFAM" id="SSF56784">
    <property type="entry name" value="HAD-like"/>
    <property type="match status" value="1"/>
</dbReference>
<proteinExistence type="predicted"/>
<dbReference type="Gene3D" id="3.40.50.1000">
    <property type="entry name" value="HAD superfamily/HAD-like"/>
    <property type="match status" value="1"/>
</dbReference>
<dbReference type="InterPro" id="IPR023214">
    <property type="entry name" value="HAD_sf"/>
</dbReference>
<protein>
    <submittedName>
        <fullName evidence="1">HAD hydrolase-like protein</fullName>
    </submittedName>
</protein>
<evidence type="ECO:0000313" key="2">
    <source>
        <dbReference type="Proteomes" id="UP001057702"/>
    </source>
</evidence>
<dbReference type="InterPro" id="IPR036412">
    <property type="entry name" value="HAD-like_sf"/>
</dbReference>
<dbReference type="PANTHER" id="PTHR43434">
    <property type="entry name" value="PHOSPHOGLYCOLATE PHOSPHATASE"/>
    <property type="match status" value="1"/>
</dbReference>
<dbReference type="PANTHER" id="PTHR43434:SF1">
    <property type="entry name" value="PHOSPHOGLYCOLATE PHOSPHATASE"/>
    <property type="match status" value="1"/>
</dbReference>
<evidence type="ECO:0000313" key="1">
    <source>
        <dbReference type="EMBL" id="MCQ4079968.1"/>
    </source>
</evidence>
<dbReference type="Proteomes" id="UP001057702">
    <property type="component" value="Unassembled WGS sequence"/>
</dbReference>
<dbReference type="InterPro" id="IPR050155">
    <property type="entry name" value="HAD-like_hydrolase_sf"/>
</dbReference>
<reference evidence="1" key="1">
    <citation type="submission" date="2022-06" db="EMBL/GenBank/DDBJ databases">
        <title>Draft genome sequence of Streptomyces sp. RB6PN25 isolated from peat swamp forest in Thailand.</title>
        <authorList>
            <person name="Duangmal K."/>
            <person name="Klaysubun C."/>
        </authorList>
    </citation>
    <scope>NUCLEOTIDE SEQUENCE</scope>
    <source>
        <strain evidence="1">RB6PN25</strain>
    </source>
</reference>
<accession>A0ABT1PQL8</accession>